<dbReference type="InterPro" id="IPR002133">
    <property type="entry name" value="S-AdoMet_synthetase"/>
</dbReference>
<dbReference type="GO" id="GO:0005524">
    <property type="term" value="F:ATP binding"/>
    <property type="evidence" value="ECO:0007669"/>
    <property type="project" value="UniProtKB-KW"/>
</dbReference>
<dbReference type="Pfam" id="PF02772">
    <property type="entry name" value="S-AdoMet_synt_M"/>
    <property type="match status" value="1"/>
</dbReference>
<dbReference type="EMBL" id="LBMM01001084">
    <property type="protein sequence ID" value="KMQ96959.1"/>
    <property type="molecule type" value="Genomic_DNA"/>
</dbReference>
<dbReference type="InterPro" id="IPR005235">
    <property type="entry name" value="YmdB-like"/>
</dbReference>
<evidence type="ECO:0000256" key="3">
    <source>
        <dbReference type="ARBA" id="ARBA00022563"/>
    </source>
</evidence>
<dbReference type="InterPro" id="IPR022628">
    <property type="entry name" value="S-AdoMet_synt_N"/>
</dbReference>
<comment type="catalytic activity">
    <reaction evidence="10 11">
        <text>L-methionine + ATP + H2O = S-adenosyl-L-methionine + phosphate + diphosphate</text>
        <dbReference type="Rhea" id="RHEA:21080"/>
        <dbReference type="ChEBI" id="CHEBI:15377"/>
        <dbReference type="ChEBI" id="CHEBI:30616"/>
        <dbReference type="ChEBI" id="CHEBI:33019"/>
        <dbReference type="ChEBI" id="CHEBI:43474"/>
        <dbReference type="ChEBI" id="CHEBI:57844"/>
        <dbReference type="ChEBI" id="CHEBI:59789"/>
        <dbReference type="EC" id="2.5.1.6"/>
    </reaction>
</comment>
<dbReference type="UniPathway" id="UPA00315">
    <property type="reaction ID" value="UER00080"/>
</dbReference>
<reference evidence="16 17" key="1">
    <citation type="submission" date="2015-04" db="EMBL/GenBank/DDBJ databases">
        <title>Lasius niger genome sequencing.</title>
        <authorList>
            <person name="Konorov E.A."/>
            <person name="Nikitin M.A."/>
            <person name="Kirill M.V."/>
            <person name="Chang P."/>
        </authorList>
    </citation>
    <scope>NUCLEOTIDE SEQUENCE [LARGE SCALE GENOMIC DNA]</scope>
    <source>
        <tissue evidence="16">Whole</tissue>
    </source>
</reference>
<dbReference type="NCBIfam" id="TIGR01034">
    <property type="entry name" value="metK"/>
    <property type="match status" value="1"/>
</dbReference>
<evidence type="ECO:0000256" key="9">
    <source>
        <dbReference type="ARBA" id="ARBA00022958"/>
    </source>
</evidence>
<keyword evidence="17" id="KW-1185">Reference proteome</keyword>
<dbReference type="SUPFAM" id="SSF56300">
    <property type="entry name" value="Metallo-dependent phosphatases"/>
    <property type="match status" value="1"/>
</dbReference>
<feature type="domain" description="S-adenosylmethionine synthetase N-terminal" evidence="13">
    <location>
        <begin position="91"/>
        <end position="187"/>
    </location>
</feature>
<dbReference type="Proteomes" id="UP000036403">
    <property type="component" value="Unassembled WGS sequence"/>
</dbReference>
<comment type="pathway">
    <text evidence="1 11">Amino-acid biosynthesis; S-adenosyl-L-methionine biosynthesis; S-adenosyl-L-methionine from L-methionine: step 1/1.</text>
</comment>
<evidence type="ECO:0000259" key="14">
    <source>
        <dbReference type="Pfam" id="PF02772"/>
    </source>
</evidence>
<dbReference type="Gene3D" id="3.60.21.10">
    <property type="match status" value="1"/>
</dbReference>
<comment type="function">
    <text evidence="11">Catalyzes the formation of S-adenosylmethionine from methionine and ATP.</text>
</comment>
<keyword evidence="5 11" id="KW-0479">Metal-binding</keyword>
<dbReference type="GO" id="GO:0006556">
    <property type="term" value="P:S-adenosylmethionine biosynthetic process"/>
    <property type="evidence" value="ECO:0007669"/>
    <property type="project" value="UniProtKB-UniPathway"/>
</dbReference>
<accession>A0A0J7L3G2</accession>
<evidence type="ECO:0000256" key="1">
    <source>
        <dbReference type="ARBA" id="ARBA00005224"/>
    </source>
</evidence>
<dbReference type="PaxDb" id="67767-A0A0J7L3G2"/>
<keyword evidence="8 11" id="KW-0460">Magnesium</keyword>
<evidence type="ECO:0000256" key="8">
    <source>
        <dbReference type="ARBA" id="ARBA00022842"/>
    </source>
</evidence>
<evidence type="ECO:0000256" key="2">
    <source>
        <dbReference type="ARBA" id="ARBA00009685"/>
    </source>
</evidence>
<evidence type="ECO:0000256" key="5">
    <source>
        <dbReference type="ARBA" id="ARBA00022723"/>
    </source>
</evidence>
<dbReference type="Pfam" id="PF00438">
    <property type="entry name" value="S-AdoMet_synt_N"/>
    <property type="match status" value="1"/>
</dbReference>
<keyword evidence="9 11" id="KW-0630">Potassium</keyword>
<dbReference type="PROSITE" id="PS00377">
    <property type="entry name" value="ADOMET_SYNTHASE_2"/>
    <property type="match status" value="1"/>
</dbReference>
<dbReference type="GO" id="GO:0004478">
    <property type="term" value="F:methionine adenosyltransferase activity"/>
    <property type="evidence" value="ECO:0007669"/>
    <property type="project" value="UniProtKB-EC"/>
</dbReference>
<dbReference type="Pfam" id="PF13277">
    <property type="entry name" value="YmdB"/>
    <property type="match status" value="1"/>
</dbReference>
<dbReference type="InterPro" id="IPR029052">
    <property type="entry name" value="Metallo-depent_PP-like"/>
</dbReference>
<evidence type="ECO:0000313" key="17">
    <source>
        <dbReference type="Proteomes" id="UP000036403"/>
    </source>
</evidence>
<evidence type="ECO:0000256" key="6">
    <source>
        <dbReference type="ARBA" id="ARBA00022741"/>
    </source>
</evidence>
<proteinExistence type="inferred from homology"/>
<dbReference type="Gene3D" id="3.30.300.10">
    <property type="match status" value="3"/>
</dbReference>
<dbReference type="STRING" id="67767.A0A0J7L3G2"/>
<dbReference type="InterPro" id="IPR022630">
    <property type="entry name" value="S-AdoMet_synt_C"/>
</dbReference>
<gene>
    <name evidence="16" type="ORF">RF55_2736</name>
</gene>
<evidence type="ECO:0000256" key="7">
    <source>
        <dbReference type="ARBA" id="ARBA00022840"/>
    </source>
</evidence>
<feature type="domain" description="S-adenosylmethionine synthetase central" evidence="14">
    <location>
        <begin position="199"/>
        <end position="316"/>
    </location>
</feature>
<comment type="cofactor">
    <cofactor evidence="11">
        <name>K(+)</name>
        <dbReference type="ChEBI" id="CHEBI:29103"/>
    </cofactor>
    <text evidence="11">Binds 1 potassium ion per subunit. The potassium ion interacts primarily with the substrate.</text>
</comment>
<keyword evidence="7 11" id="KW-0067">ATP-binding</keyword>
<organism evidence="16 17">
    <name type="scientific">Lasius niger</name>
    <name type="common">Black garden ant</name>
    <dbReference type="NCBI Taxonomy" id="67767"/>
    <lineage>
        <taxon>Eukaryota</taxon>
        <taxon>Metazoa</taxon>
        <taxon>Ecdysozoa</taxon>
        <taxon>Arthropoda</taxon>
        <taxon>Hexapoda</taxon>
        <taxon>Insecta</taxon>
        <taxon>Pterygota</taxon>
        <taxon>Neoptera</taxon>
        <taxon>Endopterygota</taxon>
        <taxon>Hymenoptera</taxon>
        <taxon>Apocrita</taxon>
        <taxon>Aculeata</taxon>
        <taxon>Formicoidea</taxon>
        <taxon>Formicidae</taxon>
        <taxon>Formicinae</taxon>
        <taxon>Lasius</taxon>
        <taxon>Lasius</taxon>
    </lineage>
</organism>
<dbReference type="AlphaFoldDB" id="A0A0J7L3G2"/>
<dbReference type="GO" id="GO:0006730">
    <property type="term" value="P:one-carbon metabolic process"/>
    <property type="evidence" value="ECO:0007669"/>
    <property type="project" value="UniProtKB-KW"/>
</dbReference>
<dbReference type="OrthoDB" id="5852090at2759"/>
<keyword evidence="4 11" id="KW-0808">Transferase</keyword>
<comment type="caution">
    <text evidence="16">The sequence shown here is derived from an EMBL/GenBank/DDBJ whole genome shotgun (WGS) entry which is preliminary data.</text>
</comment>
<evidence type="ECO:0000259" key="13">
    <source>
        <dbReference type="Pfam" id="PF00438"/>
    </source>
</evidence>
<evidence type="ECO:0000256" key="10">
    <source>
        <dbReference type="ARBA" id="ARBA00048344"/>
    </source>
</evidence>
<dbReference type="InterPro" id="IPR022629">
    <property type="entry name" value="S-AdoMet_synt_central"/>
</dbReference>
<protein>
    <recommendedName>
        <fullName evidence="11">S-adenosylmethionine synthase</fullName>
        <ecNumber evidence="11">2.5.1.6</ecNumber>
    </recommendedName>
</protein>
<feature type="domain" description="S-adenosylmethionine synthetase C-terminal" evidence="15">
    <location>
        <begin position="318"/>
        <end position="453"/>
    </location>
</feature>
<comment type="cofactor">
    <cofactor evidence="11">
        <name>Mg(2+)</name>
        <dbReference type="ChEBI" id="CHEBI:18420"/>
    </cofactor>
    <text evidence="11">Binds 2 magnesium ions per subunit. The magnesium ions interact primarily with the substrate.</text>
</comment>
<dbReference type="SUPFAM" id="SSF55973">
    <property type="entry name" value="S-adenosylmethionine synthetase"/>
    <property type="match status" value="3"/>
</dbReference>
<dbReference type="InterPro" id="IPR022631">
    <property type="entry name" value="ADOMET_SYNTHASE_CS"/>
</dbReference>
<dbReference type="GO" id="GO:0046872">
    <property type="term" value="F:metal ion binding"/>
    <property type="evidence" value="ECO:0007669"/>
    <property type="project" value="UniProtKB-KW"/>
</dbReference>
<evidence type="ECO:0000259" key="15">
    <source>
        <dbReference type="Pfam" id="PF02773"/>
    </source>
</evidence>
<evidence type="ECO:0000256" key="11">
    <source>
        <dbReference type="RuleBase" id="RU000541"/>
    </source>
</evidence>
<comment type="similarity">
    <text evidence="2 12">Belongs to the AdoMet synthase family.</text>
</comment>
<evidence type="ECO:0000313" key="16">
    <source>
        <dbReference type="EMBL" id="KMQ96959.1"/>
    </source>
</evidence>
<keyword evidence="6 11" id="KW-0547">Nucleotide-binding</keyword>
<keyword evidence="3 11" id="KW-0554">One-carbon metabolism</keyword>
<dbReference type="EC" id="2.5.1.6" evidence="11"/>
<sequence length="456" mass="50978">MTGPYDSIIGANPEEVIYRERTALPVKFQPANGRGQFCAVILTVDDKTNKAIKRLPKDKVNIVQASELRDKFILTRDQYELKVYQQMLQKIAPGHPDKICDQISDGILDAILAIDKNAKVACEVFITANFLLIGGEVHSTRLETINIKELAKNTAKAILIELGYDNDEVGFNVHTCRIEILIHEQSPEILHAVELKNHEIGAGDQGIMFGYACLETKNYMPLSITLAHELLVRANELRKKGLFKYAQVDMKAQVTIDQEDENNFKIHTMLMSIQHTLDYNKEEFEKFIREEIMFYVAKKYHLNLNFDILINPSGKFIIGGPASDTGLTGRKIIVDAYGGSASHGGGAFSGKDPTKVDRSAAYFARYVAKNIVAAGLADICEIQIAYAIGLVNPISVYVDSHHTIAKGLTEEDLLEIIYENFDFSIRGIIEHLDLLNQKYQPLSVFGHFGREDLGVS</sequence>
<dbReference type="PROSITE" id="PS00376">
    <property type="entry name" value="ADOMET_SYNTHASE_1"/>
    <property type="match status" value="1"/>
</dbReference>
<evidence type="ECO:0000256" key="12">
    <source>
        <dbReference type="RuleBase" id="RU004462"/>
    </source>
</evidence>
<dbReference type="CDD" id="cd18079">
    <property type="entry name" value="S-AdoMet_synt"/>
    <property type="match status" value="1"/>
</dbReference>
<evidence type="ECO:0000256" key="4">
    <source>
        <dbReference type="ARBA" id="ARBA00022679"/>
    </source>
</evidence>
<name>A0A0J7L3G2_LASNI</name>
<dbReference type="PANTHER" id="PTHR11964">
    <property type="entry name" value="S-ADENOSYLMETHIONINE SYNTHETASE"/>
    <property type="match status" value="1"/>
</dbReference>
<dbReference type="InterPro" id="IPR022636">
    <property type="entry name" value="S-AdoMet_synthetase_sfam"/>
</dbReference>
<dbReference type="Pfam" id="PF02773">
    <property type="entry name" value="S-AdoMet_synt_C"/>
    <property type="match status" value="1"/>
</dbReference>